<dbReference type="EC" id="2.1.1.113" evidence="2"/>
<dbReference type="Pfam" id="PF01555">
    <property type="entry name" value="N6_N4_Mtase"/>
    <property type="match status" value="1"/>
</dbReference>
<evidence type="ECO:0000256" key="8">
    <source>
        <dbReference type="ARBA" id="ARBA00049120"/>
    </source>
</evidence>
<dbReference type="InterPro" id="IPR029063">
    <property type="entry name" value="SAM-dependent_MTases_sf"/>
</dbReference>
<dbReference type="GO" id="GO:0032259">
    <property type="term" value="P:methylation"/>
    <property type="evidence" value="ECO:0007669"/>
    <property type="project" value="UniProtKB-KW"/>
</dbReference>
<organism evidence="10 11">
    <name type="scientific">Mucilaginibacter gotjawali</name>
    <dbReference type="NCBI Taxonomy" id="1550579"/>
    <lineage>
        <taxon>Bacteria</taxon>
        <taxon>Pseudomonadati</taxon>
        <taxon>Bacteroidota</taxon>
        <taxon>Sphingobacteriia</taxon>
        <taxon>Sphingobacteriales</taxon>
        <taxon>Sphingobacteriaceae</taxon>
        <taxon>Mucilaginibacter</taxon>
    </lineage>
</organism>
<reference evidence="10" key="1">
    <citation type="submission" date="2020-08" db="EMBL/GenBank/DDBJ databases">
        <title>Genomic Encyclopedia of Type Strains, Phase III (KMG-III): the genomes of soil and plant-associated and newly described type strains.</title>
        <authorList>
            <person name="Whitman W."/>
        </authorList>
    </citation>
    <scope>NUCLEOTIDE SEQUENCE [LARGE SCALE GENOMIC DNA]</scope>
    <source>
        <strain evidence="10">CECT 8628</strain>
    </source>
</reference>
<evidence type="ECO:0000256" key="1">
    <source>
        <dbReference type="ARBA" id="ARBA00010203"/>
    </source>
</evidence>
<dbReference type="InterPro" id="IPR053943">
    <property type="entry name" value="RlmKL-like_Mtase_CS"/>
</dbReference>
<evidence type="ECO:0000256" key="5">
    <source>
        <dbReference type="ARBA" id="ARBA00022691"/>
    </source>
</evidence>
<dbReference type="AlphaFoldDB" id="A0A839SC23"/>
<evidence type="ECO:0000313" key="11">
    <source>
        <dbReference type="Proteomes" id="UP000539265"/>
    </source>
</evidence>
<dbReference type="GO" id="GO:0003677">
    <property type="term" value="F:DNA binding"/>
    <property type="evidence" value="ECO:0007669"/>
    <property type="project" value="UniProtKB-KW"/>
</dbReference>
<comment type="similarity">
    <text evidence="1">Belongs to the N(4)/N(6)-methyltransferase family. N(4) subfamily.</text>
</comment>
<keyword evidence="6" id="KW-0680">Restriction system</keyword>
<evidence type="ECO:0000256" key="3">
    <source>
        <dbReference type="ARBA" id="ARBA00022603"/>
    </source>
</evidence>
<evidence type="ECO:0000256" key="2">
    <source>
        <dbReference type="ARBA" id="ARBA00012185"/>
    </source>
</evidence>
<dbReference type="Proteomes" id="UP000539265">
    <property type="component" value="Unassembled WGS sequence"/>
</dbReference>
<keyword evidence="11" id="KW-1185">Reference proteome</keyword>
<dbReference type="GO" id="GO:0008170">
    <property type="term" value="F:N-methyltransferase activity"/>
    <property type="evidence" value="ECO:0007669"/>
    <property type="project" value="InterPro"/>
</dbReference>
<feature type="domain" description="DNA methylase N-4/N-6" evidence="9">
    <location>
        <begin position="15"/>
        <end position="90"/>
    </location>
</feature>
<dbReference type="PROSITE" id="PS01261">
    <property type="entry name" value="UPF0020"/>
    <property type="match status" value="1"/>
</dbReference>
<keyword evidence="5" id="KW-0949">S-adenosyl-L-methionine</keyword>
<keyword evidence="4" id="KW-0808">Transferase</keyword>
<dbReference type="RefSeq" id="WP_197706053.1">
    <property type="nucleotide sequence ID" value="NZ_AP017313.1"/>
</dbReference>
<protein>
    <recommendedName>
        <fullName evidence="2">site-specific DNA-methyltransferase (cytosine-N(4)-specific)</fullName>
        <ecNumber evidence="2">2.1.1.113</ecNumber>
    </recommendedName>
</protein>
<evidence type="ECO:0000256" key="4">
    <source>
        <dbReference type="ARBA" id="ARBA00022679"/>
    </source>
</evidence>
<dbReference type="PROSITE" id="PS00093">
    <property type="entry name" value="N4_MTASE"/>
    <property type="match status" value="1"/>
</dbReference>
<comment type="catalytic activity">
    <reaction evidence="8">
        <text>a 2'-deoxycytidine in DNA + S-adenosyl-L-methionine = an N(4)-methyl-2'-deoxycytidine in DNA + S-adenosyl-L-homocysteine + H(+)</text>
        <dbReference type="Rhea" id="RHEA:16857"/>
        <dbReference type="Rhea" id="RHEA-COMP:11369"/>
        <dbReference type="Rhea" id="RHEA-COMP:13674"/>
        <dbReference type="ChEBI" id="CHEBI:15378"/>
        <dbReference type="ChEBI" id="CHEBI:57856"/>
        <dbReference type="ChEBI" id="CHEBI:59789"/>
        <dbReference type="ChEBI" id="CHEBI:85452"/>
        <dbReference type="ChEBI" id="CHEBI:137933"/>
        <dbReference type="EC" id="2.1.1.113"/>
    </reaction>
</comment>
<proteinExistence type="inferred from homology"/>
<dbReference type="Gene3D" id="3.40.50.150">
    <property type="entry name" value="Vaccinia Virus protein VP39"/>
    <property type="match status" value="2"/>
</dbReference>
<comment type="caution">
    <text evidence="10">The sequence shown here is derived from an EMBL/GenBank/DDBJ whole genome shotgun (WGS) entry which is preliminary data.</text>
</comment>
<dbReference type="GO" id="GO:0009307">
    <property type="term" value="P:DNA restriction-modification system"/>
    <property type="evidence" value="ECO:0007669"/>
    <property type="project" value="UniProtKB-KW"/>
</dbReference>
<evidence type="ECO:0000256" key="7">
    <source>
        <dbReference type="ARBA" id="ARBA00023125"/>
    </source>
</evidence>
<dbReference type="SUPFAM" id="SSF53335">
    <property type="entry name" value="S-adenosyl-L-methionine-dependent methyltransferases"/>
    <property type="match status" value="2"/>
</dbReference>
<accession>A0A839SC23</accession>
<evidence type="ECO:0000256" key="6">
    <source>
        <dbReference type="ARBA" id="ARBA00022747"/>
    </source>
</evidence>
<evidence type="ECO:0000313" key="10">
    <source>
        <dbReference type="EMBL" id="MBB3054460.1"/>
    </source>
</evidence>
<sequence>MNKKQRVQAVATDYEIKNSEKNKLGKSDREFHDWYRFVLSYPPHLVRKYINEFRLTSEDLLLDPFCGTGTTLIEAKLQNIPSIGIEANNFVHLASAVKINWEIDPIALLKHANVISDNALKEFGEQGIFDDPLLNSGEARCLRKLSDEQGKLILKNSISALPLHKSLVLLDQINKYKETSYYKYFAVAFGNSLVYQVSNLRFGPEVGIGKIKKDVNVVSTWFKQMQMICDDIQSSKGKYFAKSESIFSDSRNLKNLLNGRKISAVITSPPYPNEKDYTRTTRLESVLLGFINSKEELRVLKKSLLRSNTRGVYKGDSDDDYVKGFPEIQRIADEIENKRIELGKTSGFERLYHRVTKLYFGGIAKHLIELQSVLKPNAQLAYVVGDQASYLRVMIPTGRLIGEIAESLGYELERIDLFRTRYSTITKTNLNEEVVILRWRG</sequence>
<dbReference type="GO" id="GO:0015667">
    <property type="term" value="F:site-specific DNA-methyltransferase (cytosine-N4-specific) activity"/>
    <property type="evidence" value="ECO:0007669"/>
    <property type="project" value="UniProtKB-EC"/>
</dbReference>
<dbReference type="InterPro" id="IPR017985">
    <property type="entry name" value="MeTrfase_CN4_CS"/>
</dbReference>
<name>A0A839SC23_9SPHI</name>
<evidence type="ECO:0000259" key="9">
    <source>
        <dbReference type="Pfam" id="PF01555"/>
    </source>
</evidence>
<dbReference type="EMBL" id="JACHWX010000002">
    <property type="protein sequence ID" value="MBB3054460.1"/>
    <property type="molecule type" value="Genomic_DNA"/>
</dbReference>
<keyword evidence="7" id="KW-0238">DNA-binding</keyword>
<gene>
    <name evidence="10" type="ORF">FHS11_000870</name>
</gene>
<keyword evidence="3 10" id="KW-0489">Methyltransferase</keyword>
<dbReference type="InterPro" id="IPR002941">
    <property type="entry name" value="DNA_methylase_N4/N6"/>
</dbReference>